<evidence type="ECO:0000256" key="8">
    <source>
        <dbReference type="RuleBase" id="RU363108"/>
    </source>
</evidence>
<dbReference type="PANTHER" id="PTHR21143:SF133">
    <property type="entry name" value="GUSTATORY AND PHEROMONE RECEPTOR 32A-RELATED"/>
    <property type="match status" value="1"/>
</dbReference>
<keyword evidence="7 8" id="KW-0807">Transducer</keyword>
<dbReference type="GO" id="GO:0043025">
    <property type="term" value="C:neuronal cell body"/>
    <property type="evidence" value="ECO:0007669"/>
    <property type="project" value="TreeGrafter"/>
</dbReference>
<dbReference type="InterPro" id="IPR013604">
    <property type="entry name" value="7TM_chemorcpt"/>
</dbReference>
<feature type="transmembrane region" description="Helical" evidence="8">
    <location>
        <begin position="54"/>
        <end position="77"/>
    </location>
</feature>
<feature type="transmembrane region" description="Helical" evidence="8">
    <location>
        <begin position="116"/>
        <end position="135"/>
    </location>
</feature>
<keyword evidence="4 8" id="KW-1133">Transmembrane helix</keyword>
<dbReference type="GO" id="GO:0007165">
    <property type="term" value="P:signal transduction"/>
    <property type="evidence" value="ECO:0007669"/>
    <property type="project" value="UniProtKB-KW"/>
</dbReference>
<evidence type="ECO:0000256" key="7">
    <source>
        <dbReference type="ARBA" id="ARBA00023224"/>
    </source>
</evidence>
<proteinExistence type="inferred from homology"/>
<dbReference type="GO" id="GO:0030424">
    <property type="term" value="C:axon"/>
    <property type="evidence" value="ECO:0007669"/>
    <property type="project" value="TreeGrafter"/>
</dbReference>
<comment type="caution">
    <text evidence="9">The sequence shown here is derived from an EMBL/GenBank/DDBJ whole genome shotgun (WGS) entry which is preliminary data.</text>
</comment>
<name>A0AAD7ZGZ2_DIPPU</name>
<comment type="similarity">
    <text evidence="8">Belongs to the insect chemoreceptor superfamily. Gustatory receptor (GR) family.</text>
</comment>
<keyword evidence="2 8" id="KW-1003">Cell membrane</keyword>
<accession>A0AAD7ZGZ2</accession>
<comment type="subcellular location">
    <subcellularLocation>
        <location evidence="1 8">Cell membrane</location>
        <topology evidence="1 8">Multi-pass membrane protein</topology>
    </subcellularLocation>
</comment>
<dbReference type="GO" id="GO:0007635">
    <property type="term" value="P:chemosensory behavior"/>
    <property type="evidence" value="ECO:0007669"/>
    <property type="project" value="TreeGrafter"/>
</dbReference>
<keyword evidence="6 8" id="KW-0675">Receptor</keyword>
<keyword evidence="5 8" id="KW-0472">Membrane</keyword>
<dbReference type="AlphaFoldDB" id="A0AAD7ZGZ2"/>
<evidence type="ECO:0000256" key="3">
    <source>
        <dbReference type="ARBA" id="ARBA00022692"/>
    </source>
</evidence>
<comment type="function">
    <text evidence="8">Gustatory receptor which mediates acceptance or avoidance behavior, depending on its substrates.</text>
</comment>
<evidence type="ECO:0000256" key="4">
    <source>
        <dbReference type="ARBA" id="ARBA00022989"/>
    </source>
</evidence>
<feature type="transmembrane region" description="Helical" evidence="8">
    <location>
        <begin position="141"/>
        <end position="168"/>
    </location>
</feature>
<evidence type="ECO:0000313" key="9">
    <source>
        <dbReference type="EMBL" id="KAJ9580475.1"/>
    </source>
</evidence>
<organism evidence="9 10">
    <name type="scientific">Diploptera punctata</name>
    <name type="common">Pacific beetle cockroach</name>
    <dbReference type="NCBI Taxonomy" id="6984"/>
    <lineage>
        <taxon>Eukaryota</taxon>
        <taxon>Metazoa</taxon>
        <taxon>Ecdysozoa</taxon>
        <taxon>Arthropoda</taxon>
        <taxon>Hexapoda</taxon>
        <taxon>Insecta</taxon>
        <taxon>Pterygota</taxon>
        <taxon>Neoptera</taxon>
        <taxon>Polyneoptera</taxon>
        <taxon>Dictyoptera</taxon>
        <taxon>Blattodea</taxon>
        <taxon>Blaberoidea</taxon>
        <taxon>Blaberidae</taxon>
        <taxon>Diplopterinae</taxon>
        <taxon>Diploptera</taxon>
    </lineage>
</organism>
<feature type="transmembrane region" description="Helical" evidence="8">
    <location>
        <begin position="278"/>
        <end position="301"/>
    </location>
</feature>
<gene>
    <name evidence="9" type="ORF">L9F63_024348</name>
</gene>
<keyword evidence="3 8" id="KW-0812">Transmembrane</keyword>
<dbReference type="GO" id="GO:0005886">
    <property type="term" value="C:plasma membrane"/>
    <property type="evidence" value="ECO:0007669"/>
    <property type="project" value="UniProtKB-SubCell"/>
</dbReference>
<evidence type="ECO:0000256" key="6">
    <source>
        <dbReference type="ARBA" id="ARBA00023170"/>
    </source>
</evidence>
<dbReference type="GO" id="GO:0030425">
    <property type="term" value="C:dendrite"/>
    <property type="evidence" value="ECO:0007669"/>
    <property type="project" value="TreeGrafter"/>
</dbReference>
<dbReference type="Pfam" id="PF08395">
    <property type="entry name" value="7tm_7"/>
    <property type="match status" value="1"/>
</dbReference>
<reference evidence="9" key="1">
    <citation type="journal article" date="2023" name="IScience">
        <title>Live-bearing cockroach genome reveals convergent evolutionary mechanisms linked to viviparity in insects and beyond.</title>
        <authorList>
            <person name="Fouks B."/>
            <person name="Harrison M.C."/>
            <person name="Mikhailova A.A."/>
            <person name="Marchal E."/>
            <person name="English S."/>
            <person name="Carruthers M."/>
            <person name="Jennings E.C."/>
            <person name="Chiamaka E.L."/>
            <person name="Frigard R.A."/>
            <person name="Pippel M."/>
            <person name="Attardo G.M."/>
            <person name="Benoit J.B."/>
            <person name="Bornberg-Bauer E."/>
            <person name="Tobe S.S."/>
        </authorList>
    </citation>
    <scope>NUCLEOTIDE SEQUENCE</scope>
    <source>
        <strain evidence="9">Stay&amp;Tobe</strain>
    </source>
</reference>
<evidence type="ECO:0000256" key="5">
    <source>
        <dbReference type="ARBA" id="ARBA00023136"/>
    </source>
</evidence>
<evidence type="ECO:0000313" key="10">
    <source>
        <dbReference type="Proteomes" id="UP001233999"/>
    </source>
</evidence>
<evidence type="ECO:0000256" key="1">
    <source>
        <dbReference type="ARBA" id="ARBA00004651"/>
    </source>
</evidence>
<dbReference type="GO" id="GO:0050909">
    <property type="term" value="P:sensory perception of taste"/>
    <property type="evidence" value="ECO:0007669"/>
    <property type="project" value="InterPro"/>
</dbReference>
<dbReference type="EMBL" id="JASPKZ010008319">
    <property type="protein sequence ID" value="KAJ9580475.1"/>
    <property type="molecule type" value="Genomic_DNA"/>
</dbReference>
<dbReference type="GO" id="GO:0008049">
    <property type="term" value="P:male courtship behavior"/>
    <property type="evidence" value="ECO:0007669"/>
    <property type="project" value="TreeGrafter"/>
</dbReference>
<keyword evidence="10" id="KW-1185">Reference proteome</keyword>
<dbReference type="Proteomes" id="UP001233999">
    <property type="component" value="Unassembled WGS sequence"/>
</dbReference>
<sequence>MIKEQTKFGYVYTGFVKSKTRVAYTAFIVLVLLSYLSFLTVYTCFATYTLDALSAAYVTEMFTLIPETILVVSSTAYKVSNKIGKVLQDISFVDEMILSSTTSTYLSTENILQKEVICTLFVTICLSVYEFFTWYSDYMWLLNYIIIKFVGLILNTSVTQFILLVLLINHRLRSLNSFLTSETTSNLHSNKFIKQKLQQIIGVDHPKILTHKTLSIDICNDNYNPQSNSFINKNEQLEQSQRYYYKQNGAVRMHTLRMLYDVLCDIVSSINGIYGFQILVITMGGVMGMTVSLNAAIIVYSKSGLSHKVTTSFVWATMAMVSLFVVSGCCNSTVKEASRTSVLLQKLLLLQDIHPDMKAEINLFLQQVNIRKVKFTAWDFFTIKYSILGSMIGTVTTYLVIIVQFQKLT</sequence>
<reference evidence="9" key="2">
    <citation type="submission" date="2023-05" db="EMBL/GenBank/DDBJ databases">
        <authorList>
            <person name="Fouks B."/>
        </authorList>
    </citation>
    <scope>NUCLEOTIDE SEQUENCE</scope>
    <source>
        <strain evidence="9">Stay&amp;Tobe</strain>
        <tissue evidence="9">Testes</tissue>
    </source>
</reference>
<dbReference type="PANTHER" id="PTHR21143">
    <property type="entry name" value="INVERTEBRATE GUSTATORY RECEPTOR"/>
    <property type="match status" value="1"/>
</dbReference>
<feature type="transmembrane region" description="Helical" evidence="8">
    <location>
        <begin position="313"/>
        <end position="334"/>
    </location>
</feature>
<protein>
    <recommendedName>
        <fullName evidence="8">Gustatory receptor</fullName>
    </recommendedName>
</protein>
<evidence type="ECO:0000256" key="2">
    <source>
        <dbReference type="ARBA" id="ARBA00022475"/>
    </source>
</evidence>
<feature type="transmembrane region" description="Helical" evidence="8">
    <location>
        <begin position="21"/>
        <end position="48"/>
    </location>
</feature>
<feature type="transmembrane region" description="Helical" evidence="8">
    <location>
        <begin position="381"/>
        <end position="405"/>
    </location>
</feature>